<evidence type="ECO:0000313" key="3">
    <source>
        <dbReference type="EMBL" id="MPV89376.1"/>
    </source>
</evidence>
<dbReference type="EMBL" id="WHPD01002572">
    <property type="protein sequence ID" value="MPV89376.1"/>
    <property type="molecule type" value="Genomic_DNA"/>
</dbReference>
<dbReference type="PANTHER" id="PTHR43798">
    <property type="entry name" value="MONOACYLGLYCEROL LIPASE"/>
    <property type="match status" value="1"/>
</dbReference>
<name>A0A7J9UXM9_9MICO</name>
<dbReference type="OrthoDB" id="3771266at2"/>
<keyword evidence="1 3" id="KW-0378">Hydrolase</keyword>
<dbReference type="Gene3D" id="3.40.50.1820">
    <property type="entry name" value="alpha/beta hydrolase"/>
    <property type="match status" value="1"/>
</dbReference>
<dbReference type="GO" id="GO:0016787">
    <property type="term" value="F:hydrolase activity"/>
    <property type="evidence" value="ECO:0007669"/>
    <property type="project" value="UniProtKB-KW"/>
</dbReference>
<sequence>MASLSDLGETLQVSGCGLRYWNHGEGGPVVLTHGAGTDHTVFDAQVRFLTEAGHRVIAWDRRGSGESGPWDAPFDVDRATEDLARLLEVLGLVRPVLVGQGLGGTIVQEYSRRYPAHVRALVVIGAGSNAGRVTLTERVTGAVKGQLLRRMPPGRLRRVLAQRSATSRAGRTYAAQAYARMQPERLLEEWTATWRFRTRKRFYRTPVPLCLVRGEADHTGTVDSSMRRWAPRELTRQVVIPDAGHLATLDAPEAVNAVLADFLERIHPAERAW</sequence>
<dbReference type="InterPro" id="IPR029058">
    <property type="entry name" value="AB_hydrolase_fold"/>
</dbReference>
<gene>
    <name evidence="3" type="ORF">GB882_11925</name>
</gene>
<protein>
    <submittedName>
        <fullName evidence="3">Alpha/beta fold hydrolase</fullName>
    </submittedName>
</protein>
<feature type="domain" description="AB hydrolase-1" evidence="2">
    <location>
        <begin position="29"/>
        <end position="257"/>
    </location>
</feature>
<evidence type="ECO:0000256" key="1">
    <source>
        <dbReference type="ARBA" id="ARBA00022801"/>
    </source>
</evidence>
<dbReference type="Pfam" id="PF12697">
    <property type="entry name" value="Abhydrolase_6"/>
    <property type="match status" value="1"/>
</dbReference>
<dbReference type="SUPFAM" id="SSF53474">
    <property type="entry name" value="alpha/beta-Hydrolases"/>
    <property type="match status" value="1"/>
</dbReference>
<organism evidence="3 4">
    <name type="scientific">Georgenia ruanii</name>
    <dbReference type="NCBI Taxonomy" id="348442"/>
    <lineage>
        <taxon>Bacteria</taxon>
        <taxon>Bacillati</taxon>
        <taxon>Actinomycetota</taxon>
        <taxon>Actinomycetes</taxon>
        <taxon>Micrococcales</taxon>
        <taxon>Bogoriellaceae</taxon>
        <taxon>Georgenia</taxon>
    </lineage>
</organism>
<proteinExistence type="predicted"/>
<dbReference type="InterPro" id="IPR050266">
    <property type="entry name" value="AB_hydrolase_sf"/>
</dbReference>
<dbReference type="InterPro" id="IPR000073">
    <property type="entry name" value="AB_hydrolase_1"/>
</dbReference>
<dbReference type="GO" id="GO:0016020">
    <property type="term" value="C:membrane"/>
    <property type="evidence" value="ECO:0007669"/>
    <property type="project" value="TreeGrafter"/>
</dbReference>
<dbReference type="PRINTS" id="PR00111">
    <property type="entry name" value="ABHYDROLASE"/>
</dbReference>
<accession>A0A7J9UXM9</accession>
<reference evidence="3 4" key="1">
    <citation type="submission" date="2019-10" db="EMBL/GenBank/DDBJ databases">
        <title>Georgenia wutianyii sp. nov. and Georgenia yuyongxinii sp. nov. isolated from plateau pika (Ochotona curzoniae) in the Qinghai-Tibet plateau of China.</title>
        <authorList>
            <person name="Tian Z."/>
        </authorList>
    </citation>
    <scope>NUCLEOTIDE SEQUENCE [LARGE SCALE GENOMIC DNA]</scope>
    <source>
        <strain evidence="3 4">JCM 15130</strain>
    </source>
</reference>
<dbReference type="PANTHER" id="PTHR43798:SF31">
    <property type="entry name" value="AB HYDROLASE SUPERFAMILY PROTEIN YCLE"/>
    <property type="match status" value="1"/>
</dbReference>
<dbReference type="Proteomes" id="UP000429644">
    <property type="component" value="Unassembled WGS sequence"/>
</dbReference>
<comment type="caution">
    <text evidence="3">The sequence shown here is derived from an EMBL/GenBank/DDBJ whole genome shotgun (WGS) entry which is preliminary data.</text>
</comment>
<dbReference type="AlphaFoldDB" id="A0A7J9UXM9"/>
<dbReference type="RefSeq" id="WP_152232105.1">
    <property type="nucleotide sequence ID" value="NZ_BAAAOT010000020.1"/>
</dbReference>
<keyword evidence="4" id="KW-1185">Reference proteome</keyword>
<evidence type="ECO:0000313" key="4">
    <source>
        <dbReference type="Proteomes" id="UP000429644"/>
    </source>
</evidence>
<evidence type="ECO:0000259" key="2">
    <source>
        <dbReference type="Pfam" id="PF12697"/>
    </source>
</evidence>